<proteinExistence type="predicted"/>
<dbReference type="GO" id="GO:0009229">
    <property type="term" value="P:thiamine diphosphate biosynthetic process"/>
    <property type="evidence" value="ECO:0007669"/>
    <property type="project" value="UniProtKB-UniPathway"/>
</dbReference>
<dbReference type="Proteomes" id="UP000185841">
    <property type="component" value="Unassembled WGS sequence"/>
</dbReference>
<sequence>MVSSPAMNRHNSRPVVLCLSGHDPSGGAGLQADIEALLAQGCHAAPAVTALTVQDTVNVSDFRVLDRDWVLAQARAIIADLPVAAVKLGMLGSVEMVDTVVEIMQALPGVPLVCDPVLRAGGGGSLGKDDVGYAMRERLLPIAAVATPNLPEARILAELPNGTADECAAKLSAYCQHLLITGGHGDEAEVHNRLYVRGGDSHTFTCARLPGSYHGSGCTLASTLAGRLALGEEVVSAVRSALDYTWRTLRDAEQPGHGQFVPRRLPLDFCS</sequence>
<evidence type="ECO:0000313" key="4">
    <source>
        <dbReference type="EMBL" id="SIQ81606.1"/>
    </source>
</evidence>
<dbReference type="InterPro" id="IPR013749">
    <property type="entry name" value="PM/HMP-P_kinase-1"/>
</dbReference>
<evidence type="ECO:0000256" key="2">
    <source>
        <dbReference type="ARBA" id="ARBA00012135"/>
    </source>
</evidence>
<dbReference type="Pfam" id="PF08543">
    <property type="entry name" value="Phos_pyr_kin"/>
    <property type="match status" value="1"/>
</dbReference>
<accession>A0A1N6VVC9</accession>
<comment type="pathway">
    <text evidence="1">Cofactor biosynthesis; thiamine diphosphate biosynthesis.</text>
</comment>
<feature type="domain" description="Pyridoxamine kinase/Phosphomethylpyrimidine kinase" evidence="3">
    <location>
        <begin position="23"/>
        <end position="259"/>
    </location>
</feature>
<evidence type="ECO:0000259" key="3">
    <source>
        <dbReference type="Pfam" id="PF08543"/>
    </source>
</evidence>
<dbReference type="GO" id="GO:0008902">
    <property type="term" value="F:hydroxymethylpyrimidine kinase activity"/>
    <property type="evidence" value="ECO:0007669"/>
    <property type="project" value="UniProtKB-EC"/>
</dbReference>
<name>A0A1N6VVC9_AQUAC</name>
<organism evidence="4 5">
    <name type="scientific">Aquipseudomonas alcaligenes</name>
    <name type="common">Pseudomonas alcaligenes</name>
    <dbReference type="NCBI Taxonomy" id="43263"/>
    <lineage>
        <taxon>Bacteria</taxon>
        <taxon>Pseudomonadati</taxon>
        <taxon>Pseudomonadota</taxon>
        <taxon>Gammaproteobacteria</taxon>
        <taxon>Pseudomonadales</taxon>
        <taxon>Pseudomonadaceae</taxon>
        <taxon>Aquipseudomonas</taxon>
    </lineage>
</organism>
<protein>
    <recommendedName>
        <fullName evidence="2">hydroxymethylpyrimidine kinase</fullName>
        <ecNumber evidence="2">2.7.1.49</ecNumber>
    </recommendedName>
</protein>
<dbReference type="GO" id="GO:0005829">
    <property type="term" value="C:cytosol"/>
    <property type="evidence" value="ECO:0007669"/>
    <property type="project" value="TreeGrafter"/>
</dbReference>
<dbReference type="InterPro" id="IPR029056">
    <property type="entry name" value="Ribokinase-like"/>
</dbReference>
<dbReference type="EMBL" id="FTMP01000008">
    <property type="protein sequence ID" value="SIQ81606.1"/>
    <property type="molecule type" value="Genomic_DNA"/>
</dbReference>
<dbReference type="AlphaFoldDB" id="A0A1N6VVC9"/>
<dbReference type="CDD" id="cd01169">
    <property type="entry name" value="HMPP_kinase"/>
    <property type="match status" value="1"/>
</dbReference>
<dbReference type="InterPro" id="IPR004399">
    <property type="entry name" value="HMP/HMP-P_kinase_dom"/>
</dbReference>
<dbReference type="PANTHER" id="PTHR20858:SF17">
    <property type="entry name" value="HYDROXYMETHYLPYRIMIDINE_PHOSPHOMETHYLPYRIMIDINE KINASE THI20-RELATED"/>
    <property type="match status" value="1"/>
</dbReference>
<evidence type="ECO:0000256" key="1">
    <source>
        <dbReference type="ARBA" id="ARBA00004948"/>
    </source>
</evidence>
<keyword evidence="4" id="KW-0808">Transferase</keyword>
<keyword evidence="4" id="KW-0418">Kinase</keyword>
<dbReference type="Gene3D" id="3.40.1190.20">
    <property type="match status" value="1"/>
</dbReference>
<dbReference type="SUPFAM" id="SSF53613">
    <property type="entry name" value="Ribokinase-like"/>
    <property type="match status" value="1"/>
</dbReference>
<dbReference type="PANTHER" id="PTHR20858">
    <property type="entry name" value="PHOSPHOMETHYLPYRIMIDINE KINASE"/>
    <property type="match status" value="1"/>
</dbReference>
<dbReference type="GO" id="GO:0009228">
    <property type="term" value="P:thiamine biosynthetic process"/>
    <property type="evidence" value="ECO:0007669"/>
    <property type="project" value="InterPro"/>
</dbReference>
<reference evidence="4 5" key="1">
    <citation type="submission" date="2017-01" db="EMBL/GenBank/DDBJ databases">
        <authorList>
            <person name="Mah S.A."/>
            <person name="Swanson W.J."/>
            <person name="Moy G.W."/>
            <person name="Vacquier V.D."/>
        </authorList>
    </citation>
    <scope>NUCLEOTIDE SEQUENCE [LARGE SCALE GENOMIC DNA]</scope>
    <source>
        <strain evidence="4 5">RU36E</strain>
    </source>
</reference>
<dbReference type="EC" id="2.7.1.49" evidence="2"/>
<dbReference type="GO" id="GO:0008972">
    <property type="term" value="F:phosphomethylpyrimidine kinase activity"/>
    <property type="evidence" value="ECO:0007669"/>
    <property type="project" value="InterPro"/>
</dbReference>
<gene>
    <name evidence="4" type="ORF">SAMN05878282_108159</name>
</gene>
<dbReference type="UniPathway" id="UPA00060">
    <property type="reaction ID" value="UER00138"/>
</dbReference>
<evidence type="ECO:0000313" key="5">
    <source>
        <dbReference type="Proteomes" id="UP000185841"/>
    </source>
</evidence>